<dbReference type="GO" id="GO:0003677">
    <property type="term" value="F:DNA binding"/>
    <property type="evidence" value="ECO:0007669"/>
    <property type="project" value="UniProtKB-KW"/>
</dbReference>
<keyword evidence="6" id="KW-0238">DNA-binding</keyword>
<evidence type="ECO:0000256" key="3">
    <source>
        <dbReference type="ARBA" id="ARBA00022705"/>
    </source>
</evidence>
<organism evidence="7 8">
    <name type="scientific">Bovine adenovirus 6</name>
    <dbReference type="NCBI Taxonomy" id="111167"/>
    <lineage>
        <taxon>Viruses</taxon>
        <taxon>Varidnaviria</taxon>
        <taxon>Bamfordvirae</taxon>
        <taxon>Preplasmiviricota</taxon>
        <taxon>Polisuviricotina</taxon>
        <taxon>Pharingeaviricetes</taxon>
        <taxon>Rowavirales</taxon>
        <taxon>Adenoviridae</taxon>
        <taxon>Barthadenovirus</taxon>
        <taxon>Barthadenovirus bossextum</taxon>
        <taxon>Bovine atadenovirus E</taxon>
    </lineage>
</organism>
<dbReference type="OrthoDB" id="4382at10239"/>
<dbReference type="KEGG" id="vg:14443554"/>
<dbReference type="GO" id="GO:0039693">
    <property type="term" value="P:viral DNA genome replication"/>
    <property type="evidence" value="ECO:0007669"/>
    <property type="project" value="UniProtKB-KW"/>
</dbReference>
<dbReference type="EMBL" id="JQ345700">
    <property type="protein sequence ID" value="AFV70635.1"/>
    <property type="molecule type" value="Genomic_DNA"/>
</dbReference>
<dbReference type="Pfam" id="PF02459">
    <property type="entry name" value="Adeno_terminal"/>
    <property type="match status" value="1"/>
</dbReference>
<keyword evidence="3" id="KW-0235">DNA replication</keyword>
<evidence type="ECO:0000256" key="1">
    <source>
        <dbReference type="ARBA" id="ARBA00022553"/>
    </source>
</evidence>
<keyword evidence="2" id="KW-1048">Host nucleus</keyword>
<evidence type="ECO:0000256" key="6">
    <source>
        <dbReference type="ARBA" id="ARBA00023125"/>
    </source>
</evidence>
<keyword evidence="8" id="KW-1185">Reference proteome</keyword>
<dbReference type="GO" id="GO:0006260">
    <property type="term" value="P:DNA replication"/>
    <property type="evidence" value="ECO:0007669"/>
    <property type="project" value="UniProtKB-KW"/>
</dbReference>
<keyword evidence="1" id="KW-0597">Phosphoprotein</keyword>
<keyword evidence="5" id="KW-0190">Covalent protein-DNA linkage</keyword>
<dbReference type="GeneID" id="14443554"/>
<evidence type="ECO:0000256" key="5">
    <source>
        <dbReference type="ARBA" id="ARBA00023124"/>
    </source>
</evidence>
<dbReference type="InterPro" id="IPR003391">
    <property type="entry name" value="Adeno_preterminal"/>
</dbReference>
<keyword evidence="4" id="KW-1194">Viral DNA replication</keyword>
<evidence type="ECO:0000256" key="2">
    <source>
        <dbReference type="ARBA" id="ARBA00022562"/>
    </source>
</evidence>
<proteinExistence type="predicted"/>
<dbReference type="Proteomes" id="UP000108614">
    <property type="component" value="Segment"/>
</dbReference>
<protein>
    <submittedName>
        <fullName evidence="7">PTP</fullName>
    </submittedName>
</protein>
<accession>K9MNU4</accession>
<evidence type="ECO:0000313" key="7">
    <source>
        <dbReference type="EMBL" id="AFV70635.1"/>
    </source>
</evidence>
<evidence type="ECO:0000313" key="8">
    <source>
        <dbReference type="Proteomes" id="UP000108614"/>
    </source>
</evidence>
<reference evidence="7 8" key="1">
    <citation type="submission" date="2011-12" db="EMBL/GenBank/DDBJ databases">
        <title>Genome analysis of Bovine adenovirus 6 reveals a need to establish a new species: Bovine adenovirus E.</title>
        <authorList>
            <person name="Erdei N."/>
            <person name="Szathmary R."/>
            <person name="Harrach B."/>
            <person name="Benko M."/>
        </authorList>
    </citation>
    <scope>NUCLEOTIDE SEQUENCE [LARGE SCALE GENOMIC DNA]</scope>
    <source>
        <strain evidence="7">671130</strain>
    </source>
</reference>
<dbReference type="RefSeq" id="YP_007346999.1">
    <property type="nucleotide sequence ID" value="NC_020074.1"/>
</dbReference>
<evidence type="ECO:0000256" key="4">
    <source>
        <dbReference type="ARBA" id="ARBA00023109"/>
    </source>
</evidence>
<name>K9MNU4_9ADEN</name>
<sequence length="600" mass="69285">MTARQIQQWQQLTGQSQHTLRYMRLTTDINQPSIVQSRTSSERGIKWASRYFDYPVTQLLDLRPGGPVTSQAPFIGEPPPNLLLGYFYAARVLNNYLFDQRTFSNISYSLYLSPISFERKMTWQILTDCSYSINTGSYSRAIESSQDLSNTINQIQNAVLMDRILSSLQSGDMQGFGQAINQQNERRSHNLEDTHLPFSQSFRISGVENRDAQILNTMCQIKKALCNFLILSKNENVENILNLPLSNFWLASFIDEFSKLVLPRNDYNISLKDLATVLTLGKGGLKGGALTLRSGTRTGLPFILRGRENRRAITETMRRQRGQTIRRFIDRLPVRTRNRPTEVIETDTEFAPEGLSEIEEEIESDRESPGTSGLSRSQFNDEIIATIVDLIQTLEDELTPEARRSDFFDYGREFFQLLISYYNRNELSEEIIHKWLMYFFIMEHIASTLYYLHSQFVQNRLAHRNVGIRFAQVILRGRNNQGEEVFTRVWFNRESRALKTLYQRILKDFTGIIDATGRDFNFAAPEERDQLLQEIQFVENSGTIDEIISQVNTPFTELDSVDLAFRLKLSGIVAYSTNPIVLRSFERARQAALARWLQRP</sequence>